<dbReference type="Proteomes" id="UP001501468">
    <property type="component" value="Unassembled WGS sequence"/>
</dbReference>
<feature type="domain" description="ChlI/MoxR AAA lid" evidence="3">
    <location>
        <begin position="361"/>
        <end position="427"/>
    </location>
</feature>
<dbReference type="InterPro" id="IPR050764">
    <property type="entry name" value="CbbQ/NirQ/NorQ/GpvN"/>
</dbReference>
<evidence type="ECO:0000259" key="2">
    <source>
        <dbReference type="Pfam" id="PF07726"/>
    </source>
</evidence>
<protein>
    <recommendedName>
        <fullName evidence="6">MoxR-like ATPase</fullName>
    </recommendedName>
</protein>
<dbReference type="CDD" id="cd00009">
    <property type="entry name" value="AAA"/>
    <property type="match status" value="1"/>
</dbReference>
<evidence type="ECO:0000313" key="4">
    <source>
        <dbReference type="EMBL" id="GAA3718526.1"/>
    </source>
</evidence>
<dbReference type="InterPro" id="IPR027417">
    <property type="entry name" value="P-loop_NTPase"/>
</dbReference>
<evidence type="ECO:0000313" key="5">
    <source>
        <dbReference type="Proteomes" id="UP001501468"/>
    </source>
</evidence>
<dbReference type="Gene3D" id="3.40.50.300">
    <property type="entry name" value="P-loop containing nucleotide triphosphate hydrolases"/>
    <property type="match status" value="1"/>
</dbReference>
<evidence type="ECO:0000256" key="1">
    <source>
        <dbReference type="SAM" id="MobiDB-lite"/>
    </source>
</evidence>
<name>A0ABP7EFH1_9MICO</name>
<feature type="region of interest" description="Disordered" evidence="1">
    <location>
        <begin position="1"/>
        <end position="93"/>
    </location>
</feature>
<feature type="compositionally biased region" description="Basic and acidic residues" evidence="1">
    <location>
        <begin position="23"/>
        <end position="57"/>
    </location>
</feature>
<proteinExistence type="predicted"/>
<dbReference type="SUPFAM" id="SSF52540">
    <property type="entry name" value="P-loop containing nucleoside triphosphate hydrolases"/>
    <property type="match status" value="1"/>
</dbReference>
<accession>A0ABP7EFH1</accession>
<organism evidence="4 5">
    <name type="scientific">Terrabacter ginsenosidimutans</name>
    <dbReference type="NCBI Taxonomy" id="490575"/>
    <lineage>
        <taxon>Bacteria</taxon>
        <taxon>Bacillati</taxon>
        <taxon>Actinomycetota</taxon>
        <taxon>Actinomycetes</taxon>
        <taxon>Micrococcales</taxon>
        <taxon>Intrasporangiaceae</taxon>
        <taxon>Terrabacter</taxon>
    </lineage>
</organism>
<feature type="domain" description="ATPase AAA-3" evidence="2">
    <location>
        <begin position="155"/>
        <end position="285"/>
    </location>
</feature>
<dbReference type="Gene3D" id="1.10.8.80">
    <property type="entry name" value="Magnesium chelatase subunit I, C-Terminal domain"/>
    <property type="match status" value="1"/>
</dbReference>
<dbReference type="EMBL" id="BAABDC010000009">
    <property type="protein sequence ID" value="GAA3718526.1"/>
    <property type="molecule type" value="Genomic_DNA"/>
</dbReference>
<evidence type="ECO:0000259" key="3">
    <source>
        <dbReference type="Pfam" id="PF17863"/>
    </source>
</evidence>
<keyword evidence="5" id="KW-1185">Reference proteome</keyword>
<dbReference type="InterPro" id="IPR011703">
    <property type="entry name" value="ATPase_AAA-3"/>
</dbReference>
<dbReference type="Pfam" id="PF07726">
    <property type="entry name" value="AAA_3"/>
    <property type="match status" value="1"/>
</dbReference>
<dbReference type="Pfam" id="PF17863">
    <property type="entry name" value="AAA_lid_2"/>
    <property type="match status" value="1"/>
</dbReference>
<gene>
    <name evidence="4" type="ORF">GCM10022399_38720</name>
</gene>
<sequence>MVGNVNAEESVADEQAGAPVASPDRDGAQRDGSERDGADRDGGDRDGGDRDGGDSADGRTFTVLLPGAVEDDAAVPEEPSRLAGSPDAPDDDVAVAGIDTVPGRTTPAPTRYLTPDELHWAGESIEAVSTAFASKVVGQARLQETLLIALLTGGHVLLESVPGLAKTTAAQTIAQAVGGRFHRIQCTPDLLPSDIVGTQVYNQHSGTFETQLGPVHANFVLLDEINRSSAKTQSAMLEAMQERQTSIGDKSYALPDPFLVLATQNPIEQEGTYPLPEAQMDRFMLKDVLDYPSPAEEAEVLRRIDSGVFVTASEPVVSVADVKRLQSLVGRVYVDPAIVNYIVGIGYVTRHPRDYIEPRLAGYVDFGASPRASIAFTSAARARALIDGRNHVVPDDVKALTHRVLRHRVTLGFEAAADEVAVESIIDAMVNGIRTP</sequence>
<dbReference type="PANTHER" id="PTHR42759:SF1">
    <property type="entry name" value="MAGNESIUM-CHELATASE SUBUNIT CHLD"/>
    <property type="match status" value="1"/>
</dbReference>
<dbReference type="PANTHER" id="PTHR42759">
    <property type="entry name" value="MOXR FAMILY PROTEIN"/>
    <property type="match status" value="1"/>
</dbReference>
<evidence type="ECO:0008006" key="6">
    <source>
        <dbReference type="Google" id="ProtNLM"/>
    </source>
</evidence>
<comment type="caution">
    <text evidence="4">The sequence shown here is derived from an EMBL/GenBank/DDBJ whole genome shotgun (WGS) entry which is preliminary data.</text>
</comment>
<dbReference type="InterPro" id="IPR041628">
    <property type="entry name" value="ChlI/MoxR_AAA_lid"/>
</dbReference>
<reference evidence="5" key="1">
    <citation type="journal article" date="2019" name="Int. J. Syst. Evol. Microbiol.">
        <title>The Global Catalogue of Microorganisms (GCM) 10K type strain sequencing project: providing services to taxonomists for standard genome sequencing and annotation.</title>
        <authorList>
            <consortium name="The Broad Institute Genomics Platform"/>
            <consortium name="The Broad Institute Genome Sequencing Center for Infectious Disease"/>
            <person name="Wu L."/>
            <person name="Ma J."/>
        </authorList>
    </citation>
    <scope>NUCLEOTIDE SEQUENCE [LARGE SCALE GENOMIC DNA]</scope>
    <source>
        <strain evidence="5">JCM 17125</strain>
    </source>
</reference>